<dbReference type="AlphaFoldDB" id="A0A1Y2F7Z9"/>
<dbReference type="EMBL" id="MCFI01000016">
    <property type="protein sequence ID" value="ORY79045.1"/>
    <property type="molecule type" value="Genomic_DNA"/>
</dbReference>
<accession>A0A1Y2F7Z9</accession>
<dbReference type="OrthoDB" id="5086500at2759"/>
<protein>
    <submittedName>
        <fullName evidence="2">Uncharacterized protein</fullName>
    </submittedName>
</protein>
<reference evidence="2 3" key="1">
    <citation type="submission" date="2016-07" db="EMBL/GenBank/DDBJ databases">
        <title>Pervasive Adenine N6-methylation of Active Genes in Fungi.</title>
        <authorList>
            <consortium name="DOE Joint Genome Institute"/>
            <person name="Mondo S.J."/>
            <person name="Dannebaum R.O."/>
            <person name="Kuo R.C."/>
            <person name="Labutti K."/>
            <person name="Haridas S."/>
            <person name="Kuo A."/>
            <person name="Salamov A."/>
            <person name="Ahrendt S.R."/>
            <person name="Lipzen A."/>
            <person name="Sullivan W."/>
            <person name="Andreopoulos W.B."/>
            <person name="Clum A."/>
            <person name="Lindquist E."/>
            <person name="Daum C."/>
            <person name="Ramamoorthy G.K."/>
            <person name="Gryganskyi A."/>
            <person name="Culley D."/>
            <person name="Magnuson J.K."/>
            <person name="James T.Y."/>
            <person name="O'Malley M.A."/>
            <person name="Stajich J.E."/>
            <person name="Spatafora J.W."/>
            <person name="Visel A."/>
            <person name="Grigoriev I.V."/>
        </authorList>
    </citation>
    <scope>NUCLEOTIDE SEQUENCE [LARGE SCALE GENOMIC DNA]</scope>
    <source>
        <strain evidence="2 3">12-1054</strain>
    </source>
</reference>
<evidence type="ECO:0000256" key="1">
    <source>
        <dbReference type="SAM" id="SignalP"/>
    </source>
</evidence>
<dbReference type="STRING" id="56484.A0A1Y2F7Z9"/>
<comment type="caution">
    <text evidence="2">The sequence shown here is derived from an EMBL/GenBank/DDBJ whole genome shotgun (WGS) entry which is preliminary data.</text>
</comment>
<dbReference type="Proteomes" id="UP000193685">
    <property type="component" value="Unassembled WGS sequence"/>
</dbReference>
<proteinExistence type="predicted"/>
<keyword evidence="3" id="KW-1185">Reference proteome</keyword>
<evidence type="ECO:0000313" key="2">
    <source>
        <dbReference type="EMBL" id="ORY79045.1"/>
    </source>
</evidence>
<evidence type="ECO:0000313" key="3">
    <source>
        <dbReference type="Proteomes" id="UP000193685"/>
    </source>
</evidence>
<feature type="chain" id="PRO_5013096081" evidence="1">
    <location>
        <begin position="20"/>
        <end position="246"/>
    </location>
</feature>
<dbReference type="GeneID" id="63782462"/>
<keyword evidence="1" id="KW-0732">Signal</keyword>
<name>A0A1Y2F7Z9_PROLT</name>
<feature type="signal peptide" evidence="1">
    <location>
        <begin position="1"/>
        <end position="19"/>
    </location>
</feature>
<organism evidence="2 3">
    <name type="scientific">Protomyces lactucae-debilis</name>
    <dbReference type="NCBI Taxonomy" id="2754530"/>
    <lineage>
        <taxon>Eukaryota</taxon>
        <taxon>Fungi</taxon>
        <taxon>Dikarya</taxon>
        <taxon>Ascomycota</taxon>
        <taxon>Taphrinomycotina</taxon>
        <taxon>Taphrinomycetes</taxon>
        <taxon>Taphrinales</taxon>
        <taxon>Protomycetaceae</taxon>
        <taxon>Protomyces</taxon>
    </lineage>
</organism>
<gene>
    <name evidence="2" type="ORF">BCR37DRAFT_102319</name>
</gene>
<sequence>MLLCSLLLFAATCFQEVYATYDRKFPAGFKLGPTQVGVHIKQVEFSMELNPPPMMNEEPGGVFLRLGLSRDSDGKEDFPDLIQSAAAHETKQAVCGGQKTDWCLAAVEYHSQSAWEQIVGETVAWPGGTLKIEYYEDFKAWTWNQTITDPRTDKMLSHLATPLHPRNMAMRSIETAVAMLDCANPVVNAHSYHDIKITLSSPDPEFARTGRGYNCTFDVPVTTDNGRTWLVRSINMKEVGNGHPTC</sequence>
<dbReference type="RefSeq" id="XP_040723677.1">
    <property type="nucleotide sequence ID" value="XM_040865863.1"/>
</dbReference>